<keyword evidence="2" id="KW-0808">Transferase</keyword>
<evidence type="ECO:0000259" key="1">
    <source>
        <dbReference type="Pfam" id="PF00814"/>
    </source>
</evidence>
<organism evidence="2 3">
    <name type="scientific">Deminuibacter soli</name>
    <dbReference type="NCBI Taxonomy" id="2291815"/>
    <lineage>
        <taxon>Bacteria</taxon>
        <taxon>Pseudomonadati</taxon>
        <taxon>Bacteroidota</taxon>
        <taxon>Chitinophagia</taxon>
        <taxon>Chitinophagales</taxon>
        <taxon>Chitinophagaceae</taxon>
        <taxon>Deminuibacter</taxon>
    </lineage>
</organism>
<dbReference type="InterPro" id="IPR043129">
    <property type="entry name" value="ATPase_NBD"/>
</dbReference>
<dbReference type="GO" id="GO:0016740">
    <property type="term" value="F:transferase activity"/>
    <property type="evidence" value="ECO:0007669"/>
    <property type="project" value="UniProtKB-KW"/>
</dbReference>
<dbReference type="CDD" id="cd24032">
    <property type="entry name" value="ASKHA_NBD_TsaB"/>
    <property type="match status" value="1"/>
</dbReference>
<protein>
    <submittedName>
        <fullName evidence="2">tRNA (Adenosine(37)-N6)-threonylcarbamoyltransferase complex dimerization subunit type 1 TsaB</fullName>
    </submittedName>
</protein>
<evidence type="ECO:0000313" key="3">
    <source>
        <dbReference type="Proteomes" id="UP000261284"/>
    </source>
</evidence>
<dbReference type="OrthoDB" id="9784166at2"/>
<dbReference type="Gene3D" id="3.30.420.40">
    <property type="match status" value="2"/>
</dbReference>
<dbReference type="NCBIfam" id="TIGR03725">
    <property type="entry name" value="T6A_YeaZ"/>
    <property type="match status" value="1"/>
</dbReference>
<dbReference type="EMBL" id="QTJU01000001">
    <property type="protein sequence ID" value="RFM29862.1"/>
    <property type="molecule type" value="Genomic_DNA"/>
</dbReference>
<dbReference type="Proteomes" id="UP000261284">
    <property type="component" value="Unassembled WGS sequence"/>
</dbReference>
<name>A0A3E1NPK7_9BACT</name>
<comment type="caution">
    <text evidence="2">The sequence shown here is derived from an EMBL/GenBank/DDBJ whole genome shotgun (WGS) entry which is preliminary data.</text>
</comment>
<dbReference type="GO" id="GO:0005829">
    <property type="term" value="C:cytosol"/>
    <property type="evidence" value="ECO:0007669"/>
    <property type="project" value="TreeGrafter"/>
</dbReference>
<gene>
    <name evidence="2" type="primary">tsaB</name>
    <name evidence="2" type="ORF">DXN05_02485</name>
</gene>
<dbReference type="RefSeq" id="WP_116845617.1">
    <property type="nucleotide sequence ID" value="NZ_QTJU01000001.1"/>
</dbReference>
<dbReference type="PANTHER" id="PTHR11735">
    <property type="entry name" value="TRNA N6-ADENOSINE THREONYLCARBAMOYLTRANSFERASE"/>
    <property type="match status" value="1"/>
</dbReference>
<accession>A0A3E1NPK7</accession>
<dbReference type="SUPFAM" id="SSF53067">
    <property type="entry name" value="Actin-like ATPase domain"/>
    <property type="match status" value="2"/>
</dbReference>
<dbReference type="GO" id="GO:0002949">
    <property type="term" value="P:tRNA threonylcarbamoyladenosine modification"/>
    <property type="evidence" value="ECO:0007669"/>
    <property type="project" value="InterPro"/>
</dbReference>
<reference evidence="2 3" key="1">
    <citation type="submission" date="2018-08" db="EMBL/GenBank/DDBJ databases">
        <title>Chitinophagaceae sp. K23C18032701, a novel bacterium isolated from forest soil.</title>
        <authorList>
            <person name="Wang C."/>
        </authorList>
    </citation>
    <scope>NUCLEOTIDE SEQUENCE [LARGE SCALE GENOMIC DNA]</scope>
    <source>
        <strain evidence="2 3">K23C18032701</strain>
    </source>
</reference>
<evidence type="ECO:0000313" key="2">
    <source>
        <dbReference type="EMBL" id="RFM29862.1"/>
    </source>
</evidence>
<dbReference type="InterPro" id="IPR022496">
    <property type="entry name" value="T6A_TsaB"/>
</dbReference>
<dbReference type="InterPro" id="IPR000905">
    <property type="entry name" value="Gcp-like_dom"/>
</dbReference>
<sequence length="231" mass="25196">MALILNIDTATEYATISIAQDAVVLHTAATEEQKNHASFVQPAIEQLLQQSGYSLQQLDAVAVMAGPGSYTGLRVGLSTAKGLCYALNKPLVMVGTLEVMALAAIEAYAGKPRSNRDIIFCPMIDARRMEVFTAIYNDELQALMDPTAMILVENSFHDFASSHIIVFSGSGSSKYKTLVSNPNSVDFLDVRHSASHMATLSERAVIKGLYADLAYSEPFYLKEFFSTTQRP</sequence>
<dbReference type="AlphaFoldDB" id="A0A3E1NPK7"/>
<proteinExistence type="predicted"/>
<keyword evidence="3" id="KW-1185">Reference proteome</keyword>
<feature type="domain" description="Gcp-like" evidence="1">
    <location>
        <begin position="33"/>
        <end position="159"/>
    </location>
</feature>
<dbReference type="Pfam" id="PF00814">
    <property type="entry name" value="TsaD"/>
    <property type="match status" value="1"/>
</dbReference>
<dbReference type="PANTHER" id="PTHR11735:SF11">
    <property type="entry name" value="TRNA THREONYLCARBAMOYLADENOSINE BIOSYNTHESIS PROTEIN TSAB"/>
    <property type="match status" value="1"/>
</dbReference>